<feature type="domain" description="Orotidine 5'-phosphate decarboxylase" evidence="8">
    <location>
        <begin position="182"/>
        <end position="383"/>
    </location>
</feature>
<keyword evidence="2 7" id="KW-0511">Multifunctional enzyme</keyword>
<dbReference type="UniPathway" id="UPA00293"/>
<dbReference type="AlphaFoldDB" id="A0A520KS82"/>
<evidence type="ECO:0000256" key="6">
    <source>
        <dbReference type="ARBA" id="ARBA00061519"/>
    </source>
</evidence>
<dbReference type="GO" id="GO:0016051">
    <property type="term" value="P:carbohydrate biosynthetic process"/>
    <property type="evidence" value="ECO:0007669"/>
    <property type="project" value="UniProtKB-UniRule"/>
</dbReference>
<comment type="similarity">
    <text evidence="6">Belongs to the formaldehyde-activating enzyme family.</text>
</comment>
<dbReference type="FunFam" id="3.30.230.60:FF:000001">
    <property type="entry name" value="5,6,7,8-tetrahydromethanopterin hydro-lyase"/>
    <property type="match status" value="1"/>
</dbReference>
<dbReference type="EC" id="4.1.2.43" evidence="7"/>
<comment type="function">
    <text evidence="5 7">Catalyzes the condensation of formaldehyde with tetrahydromethanopterin (H(4)MPT) to 5,10-methylenetetrahydromethanopterin.</text>
</comment>
<proteinExistence type="inferred from homology"/>
<feature type="binding site" evidence="7">
    <location>
        <position position="91"/>
    </location>
    <ligand>
        <name>substrate</name>
    </ligand>
</feature>
<accession>A0A520KS82</accession>
<comment type="catalytic activity">
    <reaction evidence="7">
        <text>D-ribulose 5-phosphate + formaldehyde = D-arabino-hex-3-ulose 6-phosphate</text>
        <dbReference type="Rhea" id="RHEA:25201"/>
        <dbReference type="ChEBI" id="CHEBI:16842"/>
        <dbReference type="ChEBI" id="CHEBI:58121"/>
        <dbReference type="ChEBI" id="CHEBI:58542"/>
        <dbReference type="EC" id="4.1.2.43"/>
    </reaction>
</comment>
<keyword evidence="1 7" id="KW-0456">Lyase</keyword>
<dbReference type="InterPro" id="IPR037075">
    <property type="entry name" value="HCHO-activating_enzyme_sf"/>
</dbReference>
<keyword evidence="3 7" id="KW-0119">Carbohydrate metabolism</keyword>
<comment type="similarity">
    <text evidence="7">In the C-terminal section; belongs to the HPS/KGPDC family. HPS subfamily.</text>
</comment>
<evidence type="ECO:0000256" key="1">
    <source>
        <dbReference type="ARBA" id="ARBA00023239"/>
    </source>
</evidence>
<dbReference type="HAMAP" id="MF_01268">
    <property type="entry name" value="Fae_Hps"/>
    <property type="match status" value="1"/>
</dbReference>
<dbReference type="EMBL" id="RXIF01000006">
    <property type="protein sequence ID" value="RZN64644.1"/>
    <property type="molecule type" value="Genomic_DNA"/>
</dbReference>
<feature type="binding site" evidence="7">
    <location>
        <position position="76"/>
    </location>
    <ligand>
        <name>substrate</name>
    </ligand>
</feature>
<dbReference type="Proteomes" id="UP000317158">
    <property type="component" value="Unassembled WGS sequence"/>
</dbReference>
<dbReference type="NCBIfam" id="TIGR03126">
    <property type="entry name" value="one_C_fae"/>
    <property type="match status" value="1"/>
</dbReference>
<dbReference type="InterPro" id="IPR013785">
    <property type="entry name" value="Aldolase_TIM"/>
</dbReference>
<comment type="catalytic activity">
    <reaction evidence="4 7">
        <text>5,6,7,8-tetrahydromethanopterin + formaldehyde = 5,10-methylenetetrahydromethanopterin + H2O</text>
        <dbReference type="Rhea" id="RHEA:24678"/>
        <dbReference type="ChEBI" id="CHEBI:15377"/>
        <dbReference type="ChEBI" id="CHEBI:16842"/>
        <dbReference type="ChEBI" id="CHEBI:57818"/>
        <dbReference type="ChEBI" id="CHEBI:58103"/>
        <dbReference type="EC" id="4.2.1.147"/>
    </reaction>
</comment>
<evidence type="ECO:0000256" key="4">
    <source>
        <dbReference type="ARBA" id="ARBA00052457"/>
    </source>
</evidence>
<evidence type="ECO:0000256" key="3">
    <source>
        <dbReference type="ARBA" id="ARBA00023277"/>
    </source>
</evidence>
<dbReference type="GO" id="GO:0033982">
    <property type="term" value="F:3-dehydro-L-gulonate-6-phosphate decarboxylase activity"/>
    <property type="evidence" value="ECO:0007669"/>
    <property type="project" value="TreeGrafter"/>
</dbReference>
<dbReference type="Pfam" id="PF08714">
    <property type="entry name" value="Fae"/>
    <property type="match status" value="1"/>
</dbReference>
<gene>
    <name evidence="7" type="primary">fae-hps</name>
    <name evidence="9" type="ORF">EF806_03875</name>
</gene>
<evidence type="ECO:0000313" key="9">
    <source>
        <dbReference type="EMBL" id="RZN64644.1"/>
    </source>
</evidence>
<feature type="binding site" evidence="7">
    <location>
        <position position="56"/>
    </location>
    <ligand>
        <name>substrate</name>
    </ligand>
</feature>
<dbReference type="PANTHER" id="PTHR35039">
    <property type="entry name" value="3-KETO-L-GULONATE-6-PHOSPHATE DECARBOXYLASE SGBH-RELATED"/>
    <property type="match status" value="1"/>
</dbReference>
<dbReference type="PANTHER" id="PTHR35039:SF3">
    <property type="entry name" value="3-KETO-L-GULONATE-6-PHOSPHATE DECARBOXYLASE SGBH-RELATED"/>
    <property type="match status" value="1"/>
</dbReference>
<feature type="binding site" evidence="7">
    <location>
        <position position="27"/>
    </location>
    <ligand>
        <name>substrate</name>
    </ligand>
</feature>
<dbReference type="GO" id="GO:0043801">
    <property type="term" value="F:hexulose-6-phosphate synthase activity"/>
    <property type="evidence" value="ECO:0007669"/>
    <property type="project" value="UniProtKB-UniRule"/>
</dbReference>
<dbReference type="InterPro" id="IPR041710">
    <property type="entry name" value="HPS/KGPDC"/>
</dbReference>
<evidence type="ECO:0000256" key="7">
    <source>
        <dbReference type="HAMAP-Rule" id="MF_01268"/>
    </source>
</evidence>
<sequence>MELRDDDFLYLVGEALVGEGDEVAHIDLIIGDKRGAVGDAFANGLVNLSKGHTPLLSVIRPNLPPKPSTLIIPKVTIRDMNDANKIFGPAQSAVAKAVADCVEEGVIPKKDVERIVIIASVFIHPNAKDYEKIYRYNYGATKLAINRALSSFPDIDTVLYEKDRSINPIMGFSVQRLWNPPYLQVALDLPELRRMQEVVEQLPDSDHIIIEIGTPLIKRYGIDVIDKIREKKPGLFIVADLKTLDTGNLEARIVADASGDAIVISGLAPIKTIEKAIYEAKKTGIYSVIDMLNVKDPISVLSSLSIKPNVVEIHRAIDNESIEKEDWIIVKEIKSKFKNILVGVAGGLRPENVQKALDSGADILIVGRGITASKDVEGETRKFLKHLNTEEIDQYRVKTDF</sequence>
<feature type="active site" description="Proton donor" evidence="7">
    <location>
        <position position="25"/>
    </location>
</feature>
<comment type="pathway">
    <text evidence="7">Carbohydrate biosynthesis; D-ribose 5-phosphate biosynthesis.</text>
</comment>
<dbReference type="CDD" id="cd04726">
    <property type="entry name" value="KGPDC_HPS"/>
    <property type="match status" value="1"/>
</dbReference>
<comment type="similarity">
    <text evidence="7">In the N-terminal section; belongs to the formaldehyde-activating enzyme family.</text>
</comment>
<dbReference type="SMART" id="SM00934">
    <property type="entry name" value="OMPdecase"/>
    <property type="match status" value="1"/>
</dbReference>
<comment type="function">
    <text evidence="7">Catalyzes the reversible formation of ribulose-5-phosphate and formaldehyde from 3-hexulose-6-phosphate.</text>
</comment>
<dbReference type="GO" id="GO:0006207">
    <property type="term" value="P:'de novo' pyrimidine nucleobase biosynthetic process"/>
    <property type="evidence" value="ECO:0007669"/>
    <property type="project" value="InterPro"/>
</dbReference>
<dbReference type="GO" id="GO:0016840">
    <property type="term" value="F:carbon-nitrogen lyase activity"/>
    <property type="evidence" value="ECO:0007669"/>
    <property type="project" value="InterPro"/>
</dbReference>
<dbReference type="EC" id="4.2.1.147" evidence="7"/>
<dbReference type="SUPFAM" id="SSF54211">
    <property type="entry name" value="Ribosomal protein S5 domain 2-like"/>
    <property type="match status" value="1"/>
</dbReference>
<evidence type="ECO:0000259" key="8">
    <source>
        <dbReference type="SMART" id="SM00934"/>
    </source>
</evidence>
<evidence type="ECO:0000256" key="2">
    <source>
        <dbReference type="ARBA" id="ARBA00023268"/>
    </source>
</evidence>
<organism evidence="9 10">
    <name type="scientific">Methanoliparum thermophilum</name>
    <dbReference type="NCBI Taxonomy" id="2491083"/>
    <lineage>
        <taxon>Archaea</taxon>
        <taxon>Methanobacteriati</taxon>
        <taxon>Methanobacteriota</taxon>
        <taxon>Candidatus Methanoliparia</taxon>
        <taxon>Candidatus Methanoliparales</taxon>
        <taxon>Candidatus Methanoliparaceae</taxon>
        <taxon>Candidatus Methanoliparum</taxon>
    </lineage>
</organism>
<feature type="binding site" evidence="7">
    <location>
        <position position="74"/>
    </location>
    <ligand>
        <name>substrate</name>
    </ligand>
</feature>
<dbReference type="InterPro" id="IPR001754">
    <property type="entry name" value="OMPdeCOase_dom"/>
</dbReference>
<dbReference type="InterPro" id="IPR014826">
    <property type="entry name" value="HCHO-activating_enzyme"/>
</dbReference>
<protein>
    <recommendedName>
        <fullName evidence="7">Bifunctional enzyme Fae/Hps</fullName>
    </recommendedName>
    <domain>
        <recommendedName>
            <fullName evidence="7">5,6,7,8-tetrahydromethanopterin hydro-lyase</fullName>
            <ecNumber evidence="7">4.2.1.147</ecNumber>
        </recommendedName>
        <alternativeName>
            <fullName evidence="7">Formaldehyde-activating enzyme</fullName>
            <shortName evidence="7">Fae</shortName>
        </alternativeName>
    </domain>
    <domain>
        <recommendedName>
            <fullName evidence="7">3-hexulose-6-phosphate synthase</fullName>
            <shortName evidence="7">HPS</shortName>
            <ecNumber evidence="7">4.1.2.43</ecNumber>
        </recommendedName>
        <alternativeName>
            <fullName evidence="7">D-arabino-3-hexulose-6-phosphate formaldehyde lyase</fullName>
        </alternativeName>
    </domain>
</protein>
<feature type="region of interest" description="3-hexulose-6-phosphate synthase" evidence="7">
    <location>
        <begin position="170"/>
        <end position="401"/>
    </location>
</feature>
<dbReference type="InterPro" id="IPR011060">
    <property type="entry name" value="RibuloseP-bd_barrel"/>
</dbReference>
<comment type="caution">
    <text evidence="9">The sequence shown here is derived from an EMBL/GenBank/DDBJ whole genome shotgun (WGS) entry which is preliminary data.</text>
</comment>
<dbReference type="GO" id="GO:0016836">
    <property type="term" value="F:hydro-lyase activity"/>
    <property type="evidence" value="ECO:0007669"/>
    <property type="project" value="UniProtKB-UniRule"/>
</dbReference>
<dbReference type="GO" id="GO:0019854">
    <property type="term" value="P:L-ascorbic acid catabolic process"/>
    <property type="evidence" value="ECO:0007669"/>
    <property type="project" value="TreeGrafter"/>
</dbReference>
<dbReference type="GO" id="GO:0004590">
    <property type="term" value="F:orotidine-5'-phosphate decarboxylase activity"/>
    <property type="evidence" value="ECO:0007669"/>
    <property type="project" value="InterPro"/>
</dbReference>
<name>A0A520KS82_METT2</name>
<dbReference type="Pfam" id="PF00215">
    <property type="entry name" value="OMPdecase"/>
    <property type="match status" value="1"/>
</dbReference>
<evidence type="ECO:0000256" key="5">
    <source>
        <dbReference type="ARBA" id="ARBA00056998"/>
    </source>
</evidence>
<dbReference type="NCBIfam" id="NF009833">
    <property type="entry name" value="PRK13307.1"/>
    <property type="match status" value="1"/>
</dbReference>
<dbReference type="Gene3D" id="3.30.230.60">
    <property type="entry name" value="Formaldehyde-activating enzyme"/>
    <property type="match status" value="1"/>
</dbReference>
<dbReference type="Gene3D" id="3.20.20.70">
    <property type="entry name" value="Aldolase class I"/>
    <property type="match status" value="1"/>
</dbReference>
<evidence type="ECO:0000313" key="10">
    <source>
        <dbReference type="Proteomes" id="UP000317158"/>
    </source>
</evidence>
<dbReference type="InterPro" id="IPR020568">
    <property type="entry name" value="Ribosomal_Su5_D2-typ_SF"/>
</dbReference>
<feature type="region of interest" description="Formaldehyde-activating enzyme" evidence="7">
    <location>
        <begin position="1"/>
        <end position="169"/>
    </location>
</feature>
<dbReference type="SUPFAM" id="SSF51366">
    <property type="entry name" value="Ribulose-phoshate binding barrel"/>
    <property type="match status" value="1"/>
</dbReference>
<dbReference type="InterPro" id="IPR020868">
    <property type="entry name" value="Fae/Hps"/>
</dbReference>
<reference evidence="9 10" key="1">
    <citation type="journal article" date="2019" name="Nat. Microbiol.">
        <title>Wide diversity of methane and short-chain alkane metabolisms in uncultured archaea.</title>
        <authorList>
            <person name="Borrel G."/>
            <person name="Adam P.S."/>
            <person name="McKay L.J."/>
            <person name="Chen L.X."/>
            <person name="Sierra-Garcia I.N."/>
            <person name="Sieber C.M."/>
            <person name="Letourneur Q."/>
            <person name="Ghozlane A."/>
            <person name="Andersen G.L."/>
            <person name="Li W.J."/>
            <person name="Hallam S.J."/>
            <person name="Muyzer G."/>
            <person name="de Oliveira V.M."/>
            <person name="Inskeep W.P."/>
            <person name="Banfield J.F."/>
            <person name="Gribaldo S."/>
        </authorList>
    </citation>
    <scope>NUCLEOTIDE SEQUENCE [LARGE SCALE GENOMIC DNA]</scope>
    <source>
        <strain evidence="9">NM1a</strain>
    </source>
</reference>